<evidence type="ECO:0000313" key="3">
    <source>
        <dbReference type="EMBL" id="KIU19110.1"/>
    </source>
</evidence>
<dbReference type="EC" id="3.4.16.4" evidence="4"/>
<evidence type="ECO:0000313" key="6">
    <source>
        <dbReference type="Proteomes" id="UP000032289"/>
    </source>
</evidence>
<feature type="region of interest" description="Disordered" evidence="1">
    <location>
        <begin position="30"/>
        <end position="51"/>
    </location>
</feature>
<dbReference type="InterPro" id="IPR058193">
    <property type="entry name" value="VanY/YodJ_core_dom"/>
</dbReference>
<dbReference type="Proteomes" id="UP000032287">
    <property type="component" value="Unassembled WGS sequence"/>
</dbReference>
<comment type="caution">
    <text evidence="4">The sequence shown here is derived from an EMBL/GenBank/DDBJ whole genome shotgun (WGS) entry which is preliminary data.</text>
</comment>
<dbReference type="Pfam" id="PF02557">
    <property type="entry name" value="VanY"/>
    <property type="match status" value="1"/>
</dbReference>
<dbReference type="GO" id="GO:0009002">
    <property type="term" value="F:serine-type D-Ala-D-Ala carboxypeptidase activity"/>
    <property type="evidence" value="ECO:0007669"/>
    <property type="project" value="UniProtKB-EC"/>
</dbReference>
<keyword evidence="5" id="KW-1185">Reference proteome</keyword>
<proteinExistence type="predicted"/>
<evidence type="ECO:0000259" key="2">
    <source>
        <dbReference type="Pfam" id="PF02557"/>
    </source>
</evidence>
<dbReference type="OrthoDB" id="9792074at2"/>
<dbReference type="PATRIC" id="fig|137591.24.peg.523"/>
<gene>
    <name evidence="4" type="primary">vanYB</name>
    <name evidence="4" type="ORF">ab3b_00542</name>
    <name evidence="3" type="ORF">QX99_02137</name>
</gene>
<dbReference type="EMBL" id="JWHT01000012">
    <property type="protein sequence ID" value="KIU25401.1"/>
    <property type="molecule type" value="Genomic_DNA"/>
</dbReference>
<dbReference type="InterPro" id="IPR003709">
    <property type="entry name" value="VanY-like_core_dom"/>
</dbReference>
<evidence type="ECO:0000313" key="4">
    <source>
        <dbReference type="EMBL" id="KIU25401.1"/>
    </source>
</evidence>
<dbReference type="GO" id="GO:0006508">
    <property type="term" value="P:proteolysis"/>
    <property type="evidence" value="ECO:0007669"/>
    <property type="project" value="InterPro"/>
</dbReference>
<protein>
    <submittedName>
        <fullName evidence="4">VanYB protein</fullName>
        <ecNumber evidence="4">3.4.16.4</ecNumber>
    </submittedName>
</protein>
<dbReference type="SUPFAM" id="SSF55166">
    <property type="entry name" value="Hedgehog/DD-peptidase"/>
    <property type="match status" value="1"/>
</dbReference>
<dbReference type="InterPro" id="IPR052179">
    <property type="entry name" value="DD-CPase-like"/>
</dbReference>
<dbReference type="EMBL" id="JWHU01000042">
    <property type="protein sequence ID" value="KIU19110.1"/>
    <property type="molecule type" value="Genomic_DNA"/>
</dbReference>
<keyword evidence="4" id="KW-0121">Carboxypeptidase</keyword>
<dbReference type="CDD" id="cd14852">
    <property type="entry name" value="LD-carboxypeptidase"/>
    <property type="match status" value="1"/>
</dbReference>
<dbReference type="AlphaFoldDB" id="A0A0D1MC19"/>
<dbReference type="PANTHER" id="PTHR34385">
    <property type="entry name" value="D-ALANYL-D-ALANINE CARBOXYPEPTIDASE"/>
    <property type="match status" value="1"/>
</dbReference>
<accession>A0A0D1MC19</accession>
<sequence length="261" mass="28093">MKLGATVGIGVVVIGLVAGGLVYAHQQHPTTSITKSSQHTSKQTKSATTKPYPVQVKAGSTEATTLMVVNKKHPLPADYNPYNGGLSPKTNQAKDELISAMKAAGFNVGDTVSGYRAYDYQKTLYDGYVAGQGQAAADSVSARPGYSEHQTGLAFDLRSSTGGLFAEGGSDPDAAQWLQDNAYKYGLIVRYPEDLTTSTGYDHEEWHMRYVGKRAAAVITKYHLSLEQYTGNAGGDYNKSKSADIPALEEYSATYKDRLTK</sequence>
<dbReference type="Proteomes" id="UP000032289">
    <property type="component" value="Unassembled WGS sequence"/>
</dbReference>
<dbReference type="RefSeq" id="WP_010369534.1">
    <property type="nucleotide sequence ID" value="NZ_BJEF01000001.1"/>
</dbReference>
<dbReference type="STRING" id="137591.AO080_03450"/>
<organism evidence="4 6">
    <name type="scientific">Weissella cibaria</name>
    <dbReference type="NCBI Taxonomy" id="137591"/>
    <lineage>
        <taxon>Bacteria</taxon>
        <taxon>Bacillati</taxon>
        <taxon>Bacillota</taxon>
        <taxon>Bacilli</taxon>
        <taxon>Lactobacillales</taxon>
        <taxon>Lactobacillaceae</taxon>
        <taxon>Weissella</taxon>
    </lineage>
</organism>
<feature type="domain" description="D-alanyl-D-alanine carboxypeptidase-like core" evidence="2">
    <location>
        <begin position="86"/>
        <end position="213"/>
    </location>
</feature>
<dbReference type="Gene3D" id="3.30.1380.10">
    <property type="match status" value="1"/>
</dbReference>
<reference evidence="5 6" key="1">
    <citation type="journal article" date="2015" name="Microbiology (Mosc.)">
        <title>Genomics of the Weissella cibaria species with an examination of its metabolic traits.</title>
        <authorList>
            <person name="Lynch K.M."/>
            <person name="Lucid A."/>
            <person name="Arendt E.K."/>
            <person name="Sleator R.D."/>
            <person name="Lucey B."/>
            <person name="Coffey A."/>
        </authorList>
    </citation>
    <scope>NUCLEOTIDE SEQUENCE [LARGE SCALE GENOMIC DNA]</scope>
    <source>
        <strain evidence="4 6">AB3b</strain>
        <strain evidence="3 5">MG1</strain>
    </source>
</reference>
<feature type="compositionally biased region" description="Low complexity" evidence="1">
    <location>
        <begin position="30"/>
        <end position="50"/>
    </location>
</feature>
<dbReference type="InterPro" id="IPR009045">
    <property type="entry name" value="Zn_M74/Hedgehog-like"/>
</dbReference>
<keyword evidence="4" id="KW-0645">Protease</keyword>
<evidence type="ECO:0000313" key="5">
    <source>
        <dbReference type="Proteomes" id="UP000032287"/>
    </source>
</evidence>
<dbReference type="MEROPS" id="M15.024"/>
<dbReference type="GeneID" id="66961589"/>
<evidence type="ECO:0000256" key="1">
    <source>
        <dbReference type="SAM" id="MobiDB-lite"/>
    </source>
</evidence>
<keyword evidence="4" id="KW-0378">Hydrolase</keyword>
<dbReference type="eggNOG" id="COG1876">
    <property type="taxonomic scope" value="Bacteria"/>
</dbReference>
<dbReference type="KEGG" id="wcb:AO080_03450"/>
<dbReference type="PANTHER" id="PTHR34385:SF1">
    <property type="entry name" value="PEPTIDOGLYCAN L-ALANYL-D-GLUTAMATE ENDOPEPTIDASE CWLK"/>
    <property type="match status" value="1"/>
</dbReference>
<name>A0A0D1MC19_9LACO</name>